<gene>
    <name evidence="1" type="ORF">ACCO45_010766</name>
</gene>
<evidence type="ECO:0000313" key="1">
    <source>
        <dbReference type="EMBL" id="KAL3955203.1"/>
    </source>
</evidence>
<protein>
    <submittedName>
        <fullName evidence="1">Uncharacterized protein</fullName>
    </submittedName>
</protein>
<name>A0ACC4DGN9_PURLI</name>
<evidence type="ECO:0000313" key="2">
    <source>
        <dbReference type="Proteomes" id="UP001638806"/>
    </source>
</evidence>
<accession>A0ACC4DGN9</accession>
<reference evidence="1" key="1">
    <citation type="submission" date="2024-12" db="EMBL/GenBank/DDBJ databases">
        <title>Comparative genomics and development of molecular markers within Purpureocillium lilacinum and among Purpureocillium species.</title>
        <authorList>
            <person name="Yeh Z.-Y."/>
            <person name="Ni N.-T."/>
            <person name="Lo P.-H."/>
            <person name="Mushyakhwo K."/>
            <person name="Lin C.-F."/>
            <person name="Nai Y.-S."/>
        </authorList>
    </citation>
    <scope>NUCLEOTIDE SEQUENCE</scope>
    <source>
        <strain evidence="1">NCHU-NPUST-175</strain>
    </source>
</reference>
<organism evidence="1 2">
    <name type="scientific">Purpureocillium lilacinum</name>
    <name type="common">Paecilomyces lilacinus</name>
    <dbReference type="NCBI Taxonomy" id="33203"/>
    <lineage>
        <taxon>Eukaryota</taxon>
        <taxon>Fungi</taxon>
        <taxon>Dikarya</taxon>
        <taxon>Ascomycota</taxon>
        <taxon>Pezizomycotina</taxon>
        <taxon>Sordariomycetes</taxon>
        <taxon>Hypocreomycetidae</taxon>
        <taxon>Hypocreales</taxon>
        <taxon>Ophiocordycipitaceae</taxon>
        <taxon>Purpureocillium</taxon>
    </lineage>
</organism>
<proteinExistence type="predicted"/>
<comment type="caution">
    <text evidence="1">The sequence shown here is derived from an EMBL/GenBank/DDBJ whole genome shotgun (WGS) entry which is preliminary data.</text>
</comment>
<dbReference type="EMBL" id="JBGNUJ010000010">
    <property type="protein sequence ID" value="KAL3955203.1"/>
    <property type="molecule type" value="Genomic_DNA"/>
</dbReference>
<keyword evidence="2" id="KW-1185">Reference proteome</keyword>
<sequence length="86" mass="9800">MDLAVTLIKSVMRAFYQTRDILVVDALILHEALRDDDLAYLMAINTKDLHKICGKLREDRFLAVYVSHAPLWLPAAYLALVACRLN</sequence>
<dbReference type="Proteomes" id="UP001638806">
    <property type="component" value="Unassembled WGS sequence"/>
</dbReference>